<evidence type="ECO:0000256" key="2">
    <source>
        <dbReference type="ARBA" id="ARBA00022723"/>
    </source>
</evidence>
<keyword evidence="8" id="KW-0539">Nucleus</keyword>
<evidence type="ECO:0000256" key="7">
    <source>
        <dbReference type="ARBA" id="ARBA00023163"/>
    </source>
</evidence>
<dbReference type="GO" id="GO:0008270">
    <property type="term" value="F:zinc ion binding"/>
    <property type="evidence" value="ECO:0007669"/>
    <property type="project" value="UniProtKB-KW"/>
</dbReference>
<organism evidence="11 12">
    <name type="scientific">Peronospora destructor</name>
    <dbReference type="NCBI Taxonomy" id="86335"/>
    <lineage>
        <taxon>Eukaryota</taxon>
        <taxon>Sar</taxon>
        <taxon>Stramenopiles</taxon>
        <taxon>Oomycota</taxon>
        <taxon>Peronosporomycetes</taxon>
        <taxon>Peronosporales</taxon>
        <taxon>Peronosporaceae</taxon>
        <taxon>Peronospora</taxon>
    </lineage>
</organism>
<reference evidence="11" key="1">
    <citation type="submission" date="2022-12" db="EMBL/GenBank/DDBJ databases">
        <authorList>
            <person name="Webb A."/>
        </authorList>
    </citation>
    <scope>NUCLEOTIDE SEQUENCE</scope>
    <source>
        <strain evidence="11">Pd1</strain>
    </source>
</reference>
<protein>
    <recommendedName>
        <fullName evidence="10">C2H2-type domain-containing protein</fullName>
    </recommendedName>
</protein>
<dbReference type="PANTHER" id="PTHR24393:SF34">
    <property type="entry name" value="PR_SET DOMAIN 13"/>
    <property type="match status" value="1"/>
</dbReference>
<feature type="domain" description="C2H2-type" evidence="10">
    <location>
        <begin position="270"/>
        <end position="292"/>
    </location>
</feature>
<feature type="domain" description="C2H2-type" evidence="10">
    <location>
        <begin position="96"/>
        <end position="126"/>
    </location>
</feature>
<dbReference type="Proteomes" id="UP001162029">
    <property type="component" value="Unassembled WGS sequence"/>
</dbReference>
<evidence type="ECO:0000256" key="5">
    <source>
        <dbReference type="ARBA" id="ARBA00022833"/>
    </source>
</evidence>
<dbReference type="InterPro" id="IPR013087">
    <property type="entry name" value="Znf_C2H2_type"/>
</dbReference>
<feature type="domain" description="C2H2-type" evidence="10">
    <location>
        <begin position="193"/>
        <end position="220"/>
    </location>
</feature>
<keyword evidence="12" id="KW-1185">Reference proteome</keyword>
<dbReference type="GO" id="GO:0000978">
    <property type="term" value="F:RNA polymerase II cis-regulatory region sequence-specific DNA binding"/>
    <property type="evidence" value="ECO:0007669"/>
    <property type="project" value="TreeGrafter"/>
</dbReference>
<dbReference type="EMBL" id="CANTFM010001109">
    <property type="protein sequence ID" value="CAI5735144.1"/>
    <property type="molecule type" value="Genomic_DNA"/>
</dbReference>
<sequence length="405" mass="46938">MASVRVLFSSIPALKSCKQRRVNETSDIALDEFKISSENAVSIERKSTCKEDKSSSSNSRDLNTIQSSIPCAECGEQFMFATKLVEHGKRTRHQPFACQYKGCKKCYTKREHLTRHVETMHVYDTIQSLEQRKRFTCRLCEAQFAYNHGLTRHIKRSHWNVNLSFECFECLRGFKKKSELQAHSYVHTGVLPFKCEECGERFLKRFWLTRHQRKHDANKKADAQVYVCDCGEICFDEDKLESHKQVEHSSEDRKDIVDGGGSPKKELPTSVCLVCDQTFSRKQYLRAHLRTHFESLDARKQYTCPMDGCDKAYTRSSNLMAHYNAVHDKQKSKRFACPREDCTARFGYKTVLKHHVESIHDNPKLPKRRERKSVGILERVLGVNQFGEQEPQVAIVVEKCLTEPL</sequence>
<dbReference type="GO" id="GO:0001228">
    <property type="term" value="F:DNA-binding transcription activator activity, RNA polymerase II-specific"/>
    <property type="evidence" value="ECO:0007669"/>
    <property type="project" value="TreeGrafter"/>
</dbReference>
<evidence type="ECO:0000256" key="3">
    <source>
        <dbReference type="ARBA" id="ARBA00022737"/>
    </source>
</evidence>
<dbReference type="PANTHER" id="PTHR24393">
    <property type="entry name" value="ZINC FINGER PROTEIN"/>
    <property type="match status" value="1"/>
</dbReference>
<keyword evidence="4 9" id="KW-0863">Zinc-finger</keyword>
<feature type="domain" description="C2H2-type" evidence="10">
    <location>
        <begin position="69"/>
        <end position="93"/>
    </location>
</feature>
<proteinExistence type="predicted"/>
<feature type="domain" description="C2H2-type" evidence="10">
    <location>
        <begin position="335"/>
        <end position="365"/>
    </location>
</feature>
<evidence type="ECO:0000256" key="4">
    <source>
        <dbReference type="ARBA" id="ARBA00022771"/>
    </source>
</evidence>
<dbReference type="InterPro" id="IPR036236">
    <property type="entry name" value="Znf_C2H2_sf"/>
</dbReference>
<dbReference type="FunFam" id="3.30.160.60:FF:000099">
    <property type="entry name" value="Zinc finger protein 79"/>
    <property type="match status" value="1"/>
</dbReference>
<keyword evidence="5" id="KW-0862">Zinc</keyword>
<dbReference type="PROSITE" id="PS00028">
    <property type="entry name" value="ZINC_FINGER_C2H2_1"/>
    <property type="match status" value="8"/>
</dbReference>
<name>A0AAV0UK45_9STRA</name>
<dbReference type="PROSITE" id="PS50157">
    <property type="entry name" value="ZINC_FINGER_C2H2_2"/>
    <property type="match status" value="8"/>
</dbReference>
<comment type="caution">
    <text evidence="11">The sequence shown here is derived from an EMBL/GenBank/DDBJ whole genome shotgun (WGS) entry which is preliminary data.</text>
</comment>
<accession>A0AAV0UK45</accession>
<feature type="domain" description="C2H2-type" evidence="10">
    <location>
        <begin position="165"/>
        <end position="192"/>
    </location>
</feature>
<dbReference type="Pfam" id="PF00096">
    <property type="entry name" value="zf-C2H2"/>
    <property type="match status" value="3"/>
</dbReference>
<evidence type="ECO:0000256" key="6">
    <source>
        <dbReference type="ARBA" id="ARBA00023015"/>
    </source>
</evidence>
<keyword evidence="6" id="KW-0805">Transcription regulation</keyword>
<feature type="domain" description="C2H2-type" evidence="10">
    <location>
        <begin position="302"/>
        <end position="332"/>
    </location>
</feature>
<evidence type="ECO:0000256" key="9">
    <source>
        <dbReference type="PROSITE-ProRule" id="PRU00042"/>
    </source>
</evidence>
<dbReference type="GO" id="GO:0005634">
    <property type="term" value="C:nucleus"/>
    <property type="evidence" value="ECO:0007669"/>
    <property type="project" value="UniProtKB-SubCell"/>
</dbReference>
<dbReference type="AlphaFoldDB" id="A0AAV0UK45"/>
<feature type="domain" description="C2H2-type" evidence="10">
    <location>
        <begin position="135"/>
        <end position="158"/>
    </location>
</feature>
<dbReference type="Gene3D" id="3.30.160.60">
    <property type="entry name" value="Classic Zinc Finger"/>
    <property type="match status" value="5"/>
</dbReference>
<evidence type="ECO:0000259" key="10">
    <source>
        <dbReference type="PROSITE" id="PS50157"/>
    </source>
</evidence>
<keyword evidence="7" id="KW-0804">Transcription</keyword>
<dbReference type="SUPFAM" id="SSF57667">
    <property type="entry name" value="beta-beta-alpha zinc fingers"/>
    <property type="match status" value="2"/>
</dbReference>
<evidence type="ECO:0000256" key="1">
    <source>
        <dbReference type="ARBA" id="ARBA00004123"/>
    </source>
</evidence>
<evidence type="ECO:0000256" key="8">
    <source>
        <dbReference type="ARBA" id="ARBA00023242"/>
    </source>
</evidence>
<dbReference type="SMART" id="SM00355">
    <property type="entry name" value="ZnF_C2H2"/>
    <property type="match status" value="9"/>
</dbReference>
<keyword evidence="2" id="KW-0479">Metal-binding</keyword>
<comment type="subcellular location">
    <subcellularLocation>
        <location evidence="1">Nucleus</location>
    </subcellularLocation>
</comment>
<evidence type="ECO:0000313" key="11">
    <source>
        <dbReference type="EMBL" id="CAI5735144.1"/>
    </source>
</evidence>
<gene>
    <name evidence="11" type="ORF">PDE001_LOCUS5928</name>
</gene>
<keyword evidence="3" id="KW-0677">Repeat</keyword>
<evidence type="ECO:0000313" key="12">
    <source>
        <dbReference type="Proteomes" id="UP001162029"/>
    </source>
</evidence>